<reference evidence="1 2" key="1">
    <citation type="submission" date="2019-07" db="EMBL/GenBank/DDBJ databases">
        <title>Genome sequence of 2 isolates from Red Sea Mangroves.</title>
        <authorList>
            <person name="Sefrji F."/>
            <person name="Michoud G."/>
            <person name="Merlino G."/>
            <person name="Daffonchio D."/>
        </authorList>
    </citation>
    <scope>NUCLEOTIDE SEQUENCE [LARGE SCALE GENOMIC DNA]</scope>
    <source>
        <strain evidence="1 2">R1DC41</strain>
    </source>
</reference>
<dbReference type="Proteomes" id="UP000593626">
    <property type="component" value="Chromosome"/>
</dbReference>
<evidence type="ECO:0000313" key="1">
    <source>
        <dbReference type="EMBL" id="QPC47669.1"/>
    </source>
</evidence>
<name>A0A7S8CCW1_9BACI</name>
<gene>
    <name evidence="1" type="ORF">G8O30_12245</name>
</gene>
<keyword evidence="2" id="KW-1185">Reference proteome</keyword>
<dbReference type="KEGG" id="mcui:G8O30_12245"/>
<sequence>MRQSSVLIKVKSIIHLNEQPTRQSHKLSFFGFKTENDLCLQPTSAIHHLKPLDFINDSLYEIHINESAYIMLDIEYNFEFYQLILSINMHSRKIELKPMKHANSRVPEQLLNMIMSSFTVSSERSMASF</sequence>
<accession>A0A7S8CCW1</accession>
<protein>
    <submittedName>
        <fullName evidence="1">Uncharacterized protein</fullName>
    </submittedName>
</protein>
<dbReference type="RefSeq" id="WP_239672344.1">
    <property type="nucleotide sequence ID" value="NZ_CP049742.1"/>
</dbReference>
<evidence type="ECO:0000313" key="2">
    <source>
        <dbReference type="Proteomes" id="UP000593626"/>
    </source>
</evidence>
<proteinExistence type="predicted"/>
<organism evidence="1 2">
    <name type="scientific">Mangrovibacillus cuniculi</name>
    <dbReference type="NCBI Taxonomy" id="2593652"/>
    <lineage>
        <taxon>Bacteria</taxon>
        <taxon>Bacillati</taxon>
        <taxon>Bacillota</taxon>
        <taxon>Bacilli</taxon>
        <taxon>Bacillales</taxon>
        <taxon>Bacillaceae</taxon>
        <taxon>Mangrovibacillus</taxon>
    </lineage>
</organism>
<dbReference type="EMBL" id="CP049742">
    <property type="protein sequence ID" value="QPC47669.1"/>
    <property type="molecule type" value="Genomic_DNA"/>
</dbReference>
<dbReference type="AlphaFoldDB" id="A0A7S8CCW1"/>